<evidence type="ECO:0000313" key="1">
    <source>
        <dbReference type="EMBL" id="KAL0121518.1"/>
    </source>
</evidence>
<evidence type="ECO:0000313" key="2">
    <source>
        <dbReference type="Proteomes" id="UP001430953"/>
    </source>
</evidence>
<gene>
    <name evidence="1" type="ORF">PUN28_006797</name>
</gene>
<dbReference type="EMBL" id="JADYXP020000006">
    <property type="protein sequence ID" value="KAL0121518.1"/>
    <property type="molecule type" value="Genomic_DNA"/>
</dbReference>
<protein>
    <submittedName>
        <fullName evidence="1">Uncharacterized protein</fullName>
    </submittedName>
</protein>
<dbReference type="Proteomes" id="UP001430953">
    <property type="component" value="Unassembled WGS sequence"/>
</dbReference>
<comment type="caution">
    <text evidence="1">The sequence shown here is derived from an EMBL/GenBank/DDBJ whole genome shotgun (WGS) entry which is preliminary data.</text>
</comment>
<sequence length="56" mass="6792">MPYKYCKRDIISIPGYTDVARDKERWKERRGREARRTSSLPNEPCYYAKSMNNFDK</sequence>
<keyword evidence="2" id="KW-1185">Reference proteome</keyword>
<name>A0AAW2G1U0_9HYME</name>
<dbReference type="AlphaFoldDB" id="A0AAW2G1U0"/>
<reference evidence="1 2" key="1">
    <citation type="submission" date="2023-03" db="EMBL/GenBank/DDBJ databases">
        <title>High recombination rates correlate with genetic variation in Cardiocondyla obscurior ants.</title>
        <authorList>
            <person name="Errbii M."/>
        </authorList>
    </citation>
    <scope>NUCLEOTIDE SEQUENCE [LARGE SCALE GENOMIC DNA]</scope>
    <source>
        <strain evidence="1">Alpha-2009</strain>
        <tissue evidence="1">Whole body</tissue>
    </source>
</reference>
<accession>A0AAW2G1U0</accession>
<proteinExistence type="predicted"/>
<organism evidence="1 2">
    <name type="scientific">Cardiocondyla obscurior</name>
    <dbReference type="NCBI Taxonomy" id="286306"/>
    <lineage>
        <taxon>Eukaryota</taxon>
        <taxon>Metazoa</taxon>
        <taxon>Ecdysozoa</taxon>
        <taxon>Arthropoda</taxon>
        <taxon>Hexapoda</taxon>
        <taxon>Insecta</taxon>
        <taxon>Pterygota</taxon>
        <taxon>Neoptera</taxon>
        <taxon>Endopterygota</taxon>
        <taxon>Hymenoptera</taxon>
        <taxon>Apocrita</taxon>
        <taxon>Aculeata</taxon>
        <taxon>Formicoidea</taxon>
        <taxon>Formicidae</taxon>
        <taxon>Myrmicinae</taxon>
        <taxon>Cardiocondyla</taxon>
    </lineage>
</organism>